<accession>A0A2V1GSZ0</accession>
<dbReference type="PIRSF" id="PIRSF005211">
    <property type="entry name" value="Ab_hydro_YheT"/>
    <property type="match status" value="1"/>
</dbReference>
<dbReference type="GO" id="GO:0047372">
    <property type="term" value="F:monoacylglycerol lipase activity"/>
    <property type="evidence" value="ECO:0007669"/>
    <property type="project" value="TreeGrafter"/>
</dbReference>
<dbReference type="EMBL" id="QDDL01000005">
    <property type="protein sequence ID" value="PVZ68412.1"/>
    <property type="molecule type" value="Genomic_DNA"/>
</dbReference>
<protein>
    <submittedName>
        <fullName evidence="6">Hydrolase</fullName>
    </submittedName>
</protein>
<sequence>MPQVVASDFRPHSLLKGPHLQTLAGFVLGKRIQVQYQRQRLELNDGDFLDLDWGKASNGLLPEDAPLLLLIHGLEGCSGSHYIKAISRQALEQNIQPVVLNMRSCSGQPNRLPRMYHSGDTGDIDRVLRHFQARLPNRARFACGISLGGNQLVKYLGEQADAALLNGACAVSVPFWLAESGRRINSGISQIYSNYLLKSLKKKLTKRTDLNGVTPELLKNIKNFYQFDHQITAPIHGFSGMYDYYSQSSSLPFIKTITKPTLLIQALDDPFMTEAVIPRLHHLSETVILELAEHGGHAGFIGAGGEFWMAKRVVEWLSLVI</sequence>
<dbReference type="GO" id="GO:0034338">
    <property type="term" value="F:short-chain carboxylesterase activity"/>
    <property type="evidence" value="ECO:0007669"/>
    <property type="project" value="TreeGrafter"/>
</dbReference>
<dbReference type="PANTHER" id="PTHR10794:SF94">
    <property type="entry name" value="ESTERASE YHET-RELATED"/>
    <property type="match status" value="1"/>
</dbReference>
<keyword evidence="2" id="KW-0719">Serine esterase</keyword>
<dbReference type="InterPro" id="IPR000073">
    <property type="entry name" value="AB_hydrolase_1"/>
</dbReference>
<dbReference type="InterPro" id="IPR050960">
    <property type="entry name" value="AB_hydrolase_4_sf"/>
</dbReference>
<comment type="caution">
    <text evidence="6">The sequence shown here is derived from an EMBL/GenBank/DDBJ whole genome shotgun (WGS) entry which is preliminary data.</text>
</comment>
<dbReference type="SUPFAM" id="SSF53474">
    <property type="entry name" value="alpha/beta-Hydrolases"/>
    <property type="match status" value="1"/>
</dbReference>
<dbReference type="Proteomes" id="UP000244906">
    <property type="component" value="Unassembled WGS sequence"/>
</dbReference>
<evidence type="ECO:0000313" key="7">
    <source>
        <dbReference type="Proteomes" id="UP000244906"/>
    </source>
</evidence>
<keyword evidence="3 6" id="KW-0378">Hydrolase</keyword>
<evidence type="ECO:0000256" key="2">
    <source>
        <dbReference type="ARBA" id="ARBA00022487"/>
    </source>
</evidence>
<feature type="domain" description="AB hydrolase-1" evidence="5">
    <location>
        <begin position="66"/>
        <end position="301"/>
    </location>
</feature>
<feature type="active site" description="Charge relay system" evidence="4">
    <location>
        <position position="269"/>
    </location>
</feature>
<proteinExistence type="inferred from homology"/>
<dbReference type="PROSITE" id="PS01133">
    <property type="entry name" value="UPF0017"/>
    <property type="match status" value="1"/>
</dbReference>
<feature type="active site" description="Charge relay system" evidence="4">
    <location>
        <position position="146"/>
    </location>
</feature>
<gene>
    <name evidence="6" type="ORF">DC094_14130</name>
</gene>
<reference evidence="6 7" key="1">
    <citation type="submission" date="2018-04" db="EMBL/GenBank/DDBJ databases">
        <title>Thalassorhabdus spongiae gen. nov., sp. nov., isolated from a marine sponge in South-West Iceland.</title>
        <authorList>
            <person name="Knobloch S."/>
            <person name="Daussin A."/>
            <person name="Johannsson R."/>
            <person name="Marteinsson V.T."/>
        </authorList>
    </citation>
    <scope>NUCLEOTIDE SEQUENCE [LARGE SCALE GENOMIC DNA]</scope>
    <source>
        <strain evidence="6 7">Hp12</strain>
    </source>
</reference>
<dbReference type="NCBIfam" id="NF008218">
    <property type="entry name" value="PRK10985.1"/>
    <property type="match status" value="1"/>
</dbReference>
<evidence type="ECO:0000313" key="6">
    <source>
        <dbReference type="EMBL" id="PVZ68412.1"/>
    </source>
</evidence>
<evidence type="ECO:0000256" key="3">
    <source>
        <dbReference type="ARBA" id="ARBA00022801"/>
    </source>
</evidence>
<evidence type="ECO:0000256" key="1">
    <source>
        <dbReference type="ARBA" id="ARBA00010884"/>
    </source>
</evidence>
<dbReference type="InterPro" id="IPR029058">
    <property type="entry name" value="AB_hydrolase_fold"/>
</dbReference>
<keyword evidence="7" id="KW-1185">Reference proteome</keyword>
<dbReference type="AlphaFoldDB" id="A0A2V1GSZ0"/>
<evidence type="ECO:0000259" key="5">
    <source>
        <dbReference type="Pfam" id="PF00561"/>
    </source>
</evidence>
<dbReference type="PANTHER" id="PTHR10794">
    <property type="entry name" value="ABHYDROLASE DOMAIN-CONTAINING PROTEIN"/>
    <property type="match status" value="1"/>
</dbReference>
<dbReference type="RefSeq" id="WP_116687740.1">
    <property type="nucleotide sequence ID" value="NZ_CAWNYD010000005.1"/>
</dbReference>
<comment type="similarity">
    <text evidence="1">Belongs to the AB hydrolase superfamily. AB hydrolase 4 family.</text>
</comment>
<dbReference type="Pfam" id="PF00561">
    <property type="entry name" value="Abhydrolase_1"/>
    <property type="match status" value="1"/>
</dbReference>
<evidence type="ECO:0000256" key="4">
    <source>
        <dbReference type="PIRSR" id="PIRSR005211-1"/>
    </source>
</evidence>
<dbReference type="InterPro" id="IPR012020">
    <property type="entry name" value="ABHD4"/>
</dbReference>
<dbReference type="InterPro" id="IPR000952">
    <property type="entry name" value="AB_hydrolase_4_CS"/>
</dbReference>
<dbReference type="OrthoDB" id="332676at2"/>
<dbReference type="Gene3D" id="3.40.50.1820">
    <property type="entry name" value="alpha/beta hydrolase"/>
    <property type="match status" value="1"/>
</dbReference>
<name>A0A2V1GSZ0_9GAMM</name>
<organism evidence="6 7">
    <name type="scientific">Pelagibaculum spongiae</name>
    <dbReference type="NCBI Taxonomy" id="2080658"/>
    <lineage>
        <taxon>Bacteria</taxon>
        <taxon>Pseudomonadati</taxon>
        <taxon>Pseudomonadota</taxon>
        <taxon>Gammaproteobacteria</taxon>
        <taxon>Oceanospirillales</taxon>
        <taxon>Pelagibaculum</taxon>
    </lineage>
</organism>
<feature type="active site" description="Charge relay system" evidence="4">
    <location>
        <position position="297"/>
    </location>
</feature>